<dbReference type="AlphaFoldDB" id="A0A0L8IGH0"/>
<gene>
    <name evidence="1" type="ORF">OCBIM_22007742mg</name>
</gene>
<sequence length="53" mass="6429">MVNSFGQVAEQLGRWTWVQTVRYTNRQTDGWMGRWKDRWRFPGQTEKKCTAHI</sequence>
<name>A0A0L8IGH0_OCTBM</name>
<evidence type="ECO:0000313" key="1">
    <source>
        <dbReference type="EMBL" id="KOG00114.1"/>
    </source>
</evidence>
<proteinExistence type="predicted"/>
<reference evidence="1" key="1">
    <citation type="submission" date="2015-07" db="EMBL/GenBank/DDBJ databases">
        <title>MeaNS - Measles Nucleotide Surveillance Program.</title>
        <authorList>
            <person name="Tran T."/>
            <person name="Druce J."/>
        </authorList>
    </citation>
    <scope>NUCLEOTIDE SEQUENCE</scope>
    <source>
        <strain evidence="1">UCB-OBI-ISO-001</strain>
        <tissue evidence="1">Gonad</tissue>
    </source>
</reference>
<protein>
    <submittedName>
        <fullName evidence="1">Uncharacterized protein</fullName>
    </submittedName>
</protein>
<organism evidence="1">
    <name type="scientific">Octopus bimaculoides</name>
    <name type="common">California two-spotted octopus</name>
    <dbReference type="NCBI Taxonomy" id="37653"/>
    <lineage>
        <taxon>Eukaryota</taxon>
        <taxon>Metazoa</taxon>
        <taxon>Spiralia</taxon>
        <taxon>Lophotrochozoa</taxon>
        <taxon>Mollusca</taxon>
        <taxon>Cephalopoda</taxon>
        <taxon>Coleoidea</taxon>
        <taxon>Octopodiformes</taxon>
        <taxon>Octopoda</taxon>
        <taxon>Incirrata</taxon>
        <taxon>Octopodidae</taxon>
        <taxon>Octopus</taxon>
    </lineage>
</organism>
<accession>A0A0L8IGH0</accession>
<dbReference type="EMBL" id="KQ415847">
    <property type="protein sequence ID" value="KOG00114.1"/>
    <property type="molecule type" value="Genomic_DNA"/>
</dbReference>